<name>A0A1I7JMH8_9GAMM</name>
<accession>A0A1I7JMH8</accession>
<organism evidence="1 2">
    <name type="scientific">Halomonas korlensis</name>
    <dbReference type="NCBI Taxonomy" id="463301"/>
    <lineage>
        <taxon>Bacteria</taxon>
        <taxon>Pseudomonadati</taxon>
        <taxon>Pseudomonadota</taxon>
        <taxon>Gammaproteobacteria</taxon>
        <taxon>Oceanospirillales</taxon>
        <taxon>Halomonadaceae</taxon>
        <taxon>Halomonas</taxon>
    </lineage>
</organism>
<sequence length="179" mass="19674">MPAYPPAHWYAEAELLPFEPPAPVDTRVGNVSAFLHMLAHAEGTTGFGSQDGYNVIVGGGVFHGYDDHPRQSIHLPRYGISSTAAGRYQFLISTWDDLVRRFGYRDFSPANQDAGAIQLIRQCRALRLVKDDQLKEAIDACSAIWASLPGAGYGQREVAIDELESVYRQAGGRAEDHRG</sequence>
<proteinExistence type="predicted"/>
<dbReference type="AlphaFoldDB" id="A0A1I7JMH8"/>
<dbReference type="CDD" id="cd00736">
    <property type="entry name" value="lambda_lys-like"/>
    <property type="match status" value="1"/>
</dbReference>
<dbReference type="SUPFAM" id="SSF53955">
    <property type="entry name" value="Lysozyme-like"/>
    <property type="match status" value="1"/>
</dbReference>
<dbReference type="STRING" id="463301.SAMN04487955_11175"/>
<dbReference type="EMBL" id="FPBP01000011">
    <property type="protein sequence ID" value="SFU86366.1"/>
    <property type="molecule type" value="Genomic_DNA"/>
</dbReference>
<dbReference type="RefSeq" id="WP_089796771.1">
    <property type="nucleotide sequence ID" value="NZ_FPBP01000011.1"/>
</dbReference>
<protein>
    <submittedName>
        <fullName evidence="1">Muramidase (Phage lambda lysozyme)</fullName>
    </submittedName>
</protein>
<evidence type="ECO:0000313" key="1">
    <source>
        <dbReference type="EMBL" id="SFU86366.1"/>
    </source>
</evidence>
<reference evidence="2" key="1">
    <citation type="submission" date="2016-10" db="EMBL/GenBank/DDBJ databases">
        <authorList>
            <person name="Varghese N."/>
            <person name="Submissions S."/>
        </authorList>
    </citation>
    <scope>NUCLEOTIDE SEQUENCE [LARGE SCALE GENOMIC DNA]</scope>
    <source>
        <strain evidence="2">CGMCC 1.6981</strain>
    </source>
</reference>
<dbReference type="InterPro" id="IPR023346">
    <property type="entry name" value="Lysozyme-like_dom_sf"/>
</dbReference>
<gene>
    <name evidence="1" type="ORF">SAMN04487955_11175</name>
</gene>
<dbReference type="Gene3D" id="1.10.530.10">
    <property type="match status" value="1"/>
</dbReference>
<keyword evidence="2" id="KW-1185">Reference proteome</keyword>
<dbReference type="Proteomes" id="UP000198693">
    <property type="component" value="Unassembled WGS sequence"/>
</dbReference>
<dbReference type="OrthoDB" id="8660079at2"/>
<evidence type="ECO:0000313" key="2">
    <source>
        <dbReference type="Proteomes" id="UP000198693"/>
    </source>
</evidence>